<accession>A0A553NUG3</accession>
<sequence>MKSHHLIVRALLLLLLVAIHCFGQRCFRKTPSSGSLARCDSNARYRTFDGRCNNLANPDWGSAGEPLRRFLPNAYEDGRGIPRGGGHPSSLPSPRWVSQKNHPDSDVPDSRFTHMVMQFGQFLDHDLTLAPKDEQTDCCKSEVREADCFTIAIPSPDRFFSWVNNSATCLNLIRSTPVCGSRIREQYNELTAYIDASNIYGSDEKHAKVLRTFKDGRLHRNSNTDQLPTRDQLGLNANSRLLRPEKPGDFMAGDMRVNEHPFLATLHVDEILYQETRKLIGAEMQNIVYGEFLPTVLGVDFMRRYDLIVKEETEYDANVDATIFNSFASAAFRFGHSMINGMFKLVSQRQSSTKSEDVYWLWRLREVFDGQSIRGARLPLENMLEGLITQEPQTCDAFFTTEITDHLFQKNNLRENFGLDLLALNIQRAREHGVPSYSSYRRKCGLRPLKNWNERPTELDEDYWKSLQDVYNSVEDIDLYVGAIAEKNVQGGVVGPTFACLIGEQFSRLKRGDRFFYTHSRSSGGQGLGPVTKKAILQRTLGDIMCDVSQLGKAQKWVTLQPNSDYNNVESCNTKFRINMREVAQEIAQELKSVTIGNREVRTLVRGNPPSNQFLHRGRPIQFQEVDAVTRPLSQEFPARAKTVLPTHPRVPTNLRLPSKTIVTEPRSEGSPTRSTQVLINRLSNNSRVGVSTTACIFQLCS</sequence>
<feature type="signal peptide" evidence="7">
    <location>
        <begin position="1"/>
        <end position="23"/>
    </location>
</feature>
<gene>
    <name evidence="8" type="ORF">TCAL_13287</name>
</gene>
<dbReference type="GO" id="GO:0046872">
    <property type="term" value="F:metal ion binding"/>
    <property type="evidence" value="ECO:0007669"/>
    <property type="project" value="UniProtKB-KW"/>
</dbReference>
<evidence type="ECO:0000313" key="8">
    <source>
        <dbReference type="EMBL" id="TRY69075.1"/>
    </source>
</evidence>
<dbReference type="EMBL" id="VCGU01000010">
    <property type="protein sequence ID" value="TRY69075.1"/>
    <property type="molecule type" value="Genomic_DNA"/>
</dbReference>
<dbReference type="GO" id="GO:0006979">
    <property type="term" value="P:response to oxidative stress"/>
    <property type="evidence" value="ECO:0007669"/>
    <property type="project" value="InterPro"/>
</dbReference>
<keyword evidence="5" id="KW-0349">Heme</keyword>
<keyword evidence="2" id="KW-0964">Secreted</keyword>
<dbReference type="InterPro" id="IPR037120">
    <property type="entry name" value="Haem_peroxidase_sf_animal"/>
</dbReference>
<keyword evidence="5" id="KW-0408">Iron</keyword>
<feature type="region of interest" description="Disordered" evidence="6">
    <location>
        <begin position="78"/>
        <end position="109"/>
    </location>
</feature>
<reference evidence="8 9" key="1">
    <citation type="journal article" date="2018" name="Nat. Ecol. Evol.">
        <title>Genomic signatures of mitonuclear coevolution across populations of Tigriopus californicus.</title>
        <authorList>
            <person name="Barreto F.S."/>
            <person name="Watson E.T."/>
            <person name="Lima T.G."/>
            <person name="Willett C.S."/>
            <person name="Edmands S."/>
            <person name="Li W."/>
            <person name="Burton R.S."/>
        </authorList>
    </citation>
    <scope>NUCLEOTIDE SEQUENCE [LARGE SCALE GENOMIC DNA]</scope>
    <source>
        <strain evidence="8 9">San Diego</strain>
    </source>
</reference>
<comment type="subcellular location">
    <subcellularLocation>
        <location evidence="1">Secreted</location>
    </subcellularLocation>
</comment>
<dbReference type="GO" id="GO:0004601">
    <property type="term" value="F:peroxidase activity"/>
    <property type="evidence" value="ECO:0007669"/>
    <property type="project" value="UniProtKB-KW"/>
</dbReference>
<keyword evidence="3" id="KW-0560">Oxidoreductase</keyword>
<comment type="caution">
    <text evidence="8">The sequence shown here is derived from an EMBL/GenBank/DDBJ whole genome shotgun (WGS) entry which is preliminary data.</text>
</comment>
<dbReference type="Proteomes" id="UP000318571">
    <property type="component" value="Chromosome 1"/>
</dbReference>
<dbReference type="SUPFAM" id="SSF48113">
    <property type="entry name" value="Heme-dependent peroxidases"/>
    <property type="match status" value="1"/>
</dbReference>
<dbReference type="PROSITE" id="PS50292">
    <property type="entry name" value="PEROXIDASE_3"/>
    <property type="match status" value="1"/>
</dbReference>
<keyword evidence="4 7" id="KW-0732">Signal</keyword>
<dbReference type="Gene3D" id="1.10.640.10">
    <property type="entry name" value="Haem peroxidase domain superfamily, animal type"/>
    <property type="match status" value="2"/>
</dbReference>
<evidence type="ECO:0000256" key="3">
    <source>
        <dbReference type="ARBA" id="ARBA00022559"/>
    </source>
</evidence>
<evidence type="ECO:0000256" key="4">
    <source>
        <dbReference type="ARBA" id="ARBA00022729"/>
    </source>
</evidence>
<evidence type="ECO:0000256" key="1">
    <source>
        <dbReference type="ARBA" id="ARBA00004613"/>
    </source>
</evidence>
<keyword evidence="3" id="KW-0575">Peroxidase</keyword>
<dbReference type="InterPro" id="IPR019791">
    <property type="entry name" value="Haem_peroxidase_animal"/>
</dbReference>
<evidence type="ECO:0008006" key="10">
    <source>
        <dbReference type="Google" id="ProtNLM"/>
    </source>
</evidence>
<dbReference type="AlphaFoldDB" id="A0A553NUG3"/>
<dbReference type="InterPro" id="IPR010255">
    <property type="entry name" value="Haem_peroxidase_sf"/>
</dbReference>
<dbReference type="FunFam" id="1.10.640.10:FF:000003">
    <property type="entry name" value="chorion peroxidase"/>
    <property type="match status" value="1"/>
</dbReference>
<dbReference type="GO" id="GO:0020037">
    <property type="term" value="F:heme binding"/>
    <property type="evidence" value="ECO:0007669"/>
    <property type="project" value="InterPro"/>
</dbReference>
<dbReference type="Pfam" id="PF03098">
    <property type="entry name" value="An_peroxidase"/>
    <property type="match status" value="2"/>
</dbReference>
<feature type="binding site" description="axial binding residue" evidence="5">
    <location>
        <position position="336"/>
    </location>
    <ligand>
        <name>heme b</name>
        <dbReference type="ChEBI" id="CHEBI:60344"/>
    </ligand>
    <ligandPart>
        <name>Fe</name>
        <dbReference type="ChEBI" id="CHEBI:18248"/>
    </ligandPart>
</feature>
<feature type="chain" id="PRO_5022090581" description="Chorion peroxidase" evidence="7">
    <location>
        <begin position="24"/>
        <end position="702"/>
    </location>
</feature>
<organism evidence="8 9">
    <name type="scientific">Tigriopus californicus</name>
    <name type="common">Marine copepod</name>
    <dbReference type="NCBI Taxonomy" id="6832"/>
    <lineage>
        <taxon>Eukaryota</taxon>
        <taxon>Metazoa</taxon>
        <taxon>Ecdysozoa</taxon>
        <taxon>Arthropoda</taxon>
        <taxon>Crustacea</taxon>
        <taxon>Multicrustacea</taxon>
        <taxon>Hexanauplia</taxon>
        <taxon>Copepoda</taxon>
        <taxon>Harpacticoida</taxon>
        <taxon>Harpacticidae</taxon>
        <taxon>Tigriopus</taxon>
    </lineage>
</organism>
<feature type="compositionally biased region" description="Polar residues" evidence="6">
    <location>
        <begin position="90"/>
        <end position="100"/>
    </location>
</feature>
<keyword evidence="5" id="KW-0479">Metal-binding</keyword>
<dbReference type="CDD" id="cd09823">
    <property type="entry name" value="peroxinectin_like"/>
    <property type="match status" value="1"/>
</dbReference>
<evidence type="ECO:0000256" key="6">
    <source>
        <dbReference type="SAM" id="MobiDB-lite"/>
    </source>
</evidence>
<dbReference type="OMA" id="HSMINGM"/>
<evidence type="ECO:0000256" key="2">
    <source>
        <dbReference type="ARBA" id="ARBA00022525"/>
    </source>
</evidence>
<evidence type="ECO:0000256" key="7">
    <source>
        <dbReference type="SAM" id="SignalP"/>
    </source>
</evidence>
<keyword evidence="9" id="KW-1185">Reference proteome</keyword>
<dbReference type="GO" id="GO:0005576">
    <property type="term" value="C:extracellular region"/>
    <property type="evidence" value="ECO:0007669"/>
    <property type="project" value="UniProtKB-SubCell"/>
</dbReference>
<proteinExistence type="predicted"/>
<evidence type="ECO:0000313" key="9">
    <source>
        <dbReference type="Proteomes" id="UP000318571"/>
    </source>
</evidence>
<protein>
    <recommendedName>
        <fullName evidence="10">Chorion peroxidase</fullName>
    </recommendedName>
</protein>
<dbReference type="PRINTS" id="PR00457">
    <property type="entry name" value="ANPEROXIDASE"/>
</dbReference>
<evidence type="ECO:0000256" key="5">
    <source>
        <dbReference type="PIRSR" id="PIRSR619791-2"/>
    </source>
</evidence>
<name>A0A553NUG3_TIGCA</name>
<dbReference type="PANTHER" id="PTHR11475">
    <property type="entry name" value="OXIDASE/PEROXIDASE"/>
    <property type="match status" value="1"/>
</dbReference>
<dbReference type="PANTHER" id="PTHR11475:SF134">
    <property type="entry name" value="LD42267P"/>
    <property type="match status" value="1"/>
</dbReference>